<feature type="non-terminal residue" evidence="1">
    <location>
        <position position="86"/>
    </location>
</feature>
<name>A0ACB8RAF0_9AGAM</name>
<protein>
    <submittedName>
        <fullName evidence="1">Uncharacterized protein</fullName>
    </submittedName>
</protein>
<dbReference type="Proteomes" id="UP000814033">
    <property type="component" value="Unassembled WGS sequence"/>
</dbReference>
<sequence length="86" mass="9690">RTEHNALQPICRLPPELLAIIFARVASKGPSHGGHLAWINLTFTCQHFRRIAIAQPTIWANNIALTLSSEWREPMLVRAQDVPLTI</sequence>
<accession>A0ACB8RAF0</accession>
<evidence type="ECO:0000313" key="2">
    <source>
        <dbReference type="Proteomes" id="UP000814033"/>
    </source>
</evidence>
<proteinExistence type="predicted"/>
<organism evidence="1 2">
    <name type="scientific">Auriscalpium vulgare</name>
    <dbReference type="NCBI Taxonomy" id="40419"/>
    <lineage>
        <taxon>Eukaryota</taxon>
        <taxon>Fungi</taxon>
        <taxon>Dikarya</taxon>
        <taxon>Basidiomycota</taxon>
        <taxon>Agaricomycotina</taxon>
        <taxon>Agaricomycetes</taxon>
        <taxon>Russulales</taxon>
        <taxon>Auriscalpiaceae</taxon>
        <taxon>Auriscalpium</taxon>
    </lineage>
</organism>
<keyword evidence="2" id="KW-1185">Reference proteome</keyword>
<feature type="non-terminal residue" evidence="1">
    <location>
        <position position="1"/>
    </location>
</feature>
<comment type="caution">
    <text evidence="1">The sequence shown here is derived from an EMBL/GenBank/DDBJ whole genome shotgun (WGS) entry which is preliminary data.</text>
</comment>
<reference evidence="1" key="2">
    <citation type="journal article" date="2022" name="New Phytol.">
        <title>Evolutionary transition to the ectomycorrhizal habit in the genomes of a hyperdiverse lineage of mushroom-forming fungi.</title>
        <authorList>
            <person name="Looney B."/>
            <person name="Miyauchi S."/>
            <person name="Morin E."/>
            <person name="Drula E."/>
            <person name="Courty P.E."/>
            <person name="Kohler A."/>
            <person name="Kuo A."/>
            <person name="LaButti K."/>
            <person name="Pangilinan J."/>
            <person name="Lipzen A."/>
            <person name="Riley R."/>
            <person name="Andreopoulos W."/>
            <person name="He G."/>
            <person name="Johnson J."/>
            <person name="Nolan M."/>
            <person name="Tritt A."/>
            <person name="Barry K.W."/>
            <person name="Grigoriev I.V."/>
            <person name="Nagy L.G."/>
            <person name="Hibbett D."/>
            <person name="Henrissat B."/>
            <person name="Matheny P.B."/>
            <person name="Labbe J."/>
            <person name="Martin F.M."/>
        </authorList>
    </citation>
    <scope>NUCLEOTIDE SEQUENCE</scope>
    <source>
        <strain evidence="1">FP105234-sp</strain>
    </source>
</reference>
<evidence type="ECO:0000313" key="1">
    <source>
        <dbReference type="EMBL" id="KAI0040910.1"/>
    </source>
</evidence>
<reference evidence="1" key="1">
    <citation type="submission" date="2021-02" db="EMBL/GenBank/DDBJ databases">
        <authorList>
            <consortium name="DOE Joint Genome Institute"/>
            <person name="Ahrendt S."/>
            <person name="Looney B.P."/>
            <person name="Miyauchi S."/>
            <person name="Morin E."/>
            <person name="Drula E."/>
            <person name="Courty P.E."/>
            <person name="Chicoki N."/>
            <person name="Fauchery L."/>
            <person name="Kohler A."/>
            <person name="Kuo A."/>
            <person name="Labutti K."/>
            <person name="Pangilinan J."/>
            <person name="Lipzen A."/>
            <person name="Riley R."/>
            <person name="Andreopoulos W."/>
            <person name="He G."/>
            <person name="Johnson J."/>
            <person name="Barry K.W."/>
            <person name="Grigoriev I.V."/>
            <person name="Nagy L."/>
            <person name="Hibbett D."/>
            <person name="Henrissat B."/>
            <person name="Matheny P.B."/>
            <person name="Labbe J."/>
            <person name="Martin F."/>
        </authorList>
    </citation>
    <scope>NUCLEOTIDE SEQUENCE</scope>
    <source>
        <strain evidence="1">FP105234-sp</strain>
    </source>
</reference>
<gene>
    <name evidence="1" type="ORF">FA95DRAFT_1470856</name>
</gene>
<dbReference type="EMBL" id="MU276159">
    <property type="protein sequence ID" value="KAI0040910.1"/>
    <property type="molecule type" value="Genomic_DNA"/>
</dbReference>